<dbReference type="Pfam" id="PF07992">
    <property type="entry name" value="Pyr_redox_2"/>
    <property type="match status" value="1"/>
</dbReference>
<gene>
    <name evidence="5" type="ORF">EJ05DRAFT_485382</name>
</gene>
<dbReference type="RefSeq" id="XP_033601805.1">
    <property type="nucleotide sequence ID" value="XM_033745445.1"/>
</dbReference>
<dbReference type="OrthoDB" id="10260355at2759"/>
<dbReference type="GO" id="GO:0097237">
    <property type="term" value="P:cellular response to toxic substance"/>
    <property type="evidence" value="ECO:0007669"/>
    <property type="project" value="UniProtKB-ARBA"/>
</dbReference>
<organism evidence="5 6">
    <name type="scientific">Pseudovirgaria hyperparasitica</name>
    <dbReference type="NCBI Taxonomy" id="470096"/>
    <lineage>
        <taxon>Eukaryota</taxon>
        <taxon>Fungi</taxon>
        <taxon>Dikarya</taxon>
        <taxon>Ascomycota</taxon>
        <taxon>Pezizomycotina</taxon>
        <taxon>Dothideomycetes</taxon>
        <taxon>Dothideomycetes incertae sedis</taxon>
        <taxon>Acrospermales</taxon>
        <taxon>Acrospermaceae</taxon>
        <taxon>Pseudovirgaria</taxon>
    </lineage>
</organism>
<dbReference type="PANTHER" id="PTHR48105">
    <property type="entry name" value="THIOREDOXIN REDUCTASE 1-RELATED-RELATED"/>
    <property type="match status" value="1"/>
</dbReference>
<keyword evidence="2" id="KW-0285">Flavoprotein</keyword>
<dbReference type="Proteomes" id="UP000799437">
    <property type="component" value="Unassembled WGS sequence"/>
</dbReference>
<feature type="domain" description="FAD/NAD(P)-binding" evidence="4">
    <location>
        <begin position="6"/>
        <end position="144"/>
    </location>
</feature>
<accession>A0A6A6WBD4</accession>
<dbReference type="InterPro" id="IPR023753">
    <property type="entry name" value="FAD/NAD-binding_dom"/>
</dbReference>
<dbReference type="AlphaFoldDB" id="A0A6A6WBD4"/>
<evidence type="ECO:0000256" key="3">
    <source>
        <dbReference type="ARBA" id="ARBA00023002"/>
    </source>
</evidence>
<dbReference type="InterPro" id="IPR036188">
    <property type="entry name" value="FAD/NAD-bd_sf"/>
</dbReference>
<dbReference type="GO" id="GO:0016491">
    <property type="term" value="F:oxidoreductase activity"/>
    <property type="evidence" value="ECO:0007669"/>
    <property type="project" value="UniProtKB-KW"/>
</dbReference>
<keyword evidence="6" id="KW-1185">Reference proteome</keyword>
<evidence type="ECO:0000259" key="4">
    <source>
        <dbReference type="Pfam" id="PF07992"/>
    </source>
</evidence>
<evidence type="ECO:0000256" key="2">
    <source>
        <dbReference type="ARBA" id="ARBA00022630"/>
    </source>
</evidence>
<name>A0A6A6WBD4_9PEZI</name>
<dbReference type="Gene3D" id="3.50.50.60">
    <property type="entry name" value="FAD/NAD(P)-binding domain"/>
    <property type="match status" value="2"/>
</dbReference>
<evidence type="ECO:0000256" key="1">
    <source>
        <dbReference type="ARBA" id="ARBA00009333"/>
    </source>
</evidence>
<evidence type="ECO:0000313" key="6">
    <source>
        <dbReference type="Proteomes" id="UP000799437"/>
    </source>
</evidence>
<keyword evidence="3" id="KW-0560">Oxidoreductase</keyword>
<dbReference type="InterPro" id="IPR050097">
    <property type="entry name" value="Ferredoxin-NADP_redctase_2"/>
</dbReference>
<sequence>MAPTIYDVLILGGGPAGLSVALGLSRQLRTCVVFDSQIYRNAPTSHMHNFPTWDHRDPEDFRDATRRNILSRYKTARFETRKVVEVKRAADAGEGKSEALFKASDDKGEEWWGRKVVLATGVRDVFPAGIQGYGDVWGKAVFHCLFCHGYEESGAPSAGVFADAESMLAKPQGALHGLRMAAGLAGRVTLYTNGHAATTAAMEEFFGPRNVVVEARRMVGMAYHPETPDERLHVTFEDGEVQKMGFMMHAPKTEVVGPWVDMLGLELTEMGVVKTNAPFYETTVKGVFAVGDIATPMKSVGQAVAMAGFAAAGIVGQLGAEFEGLHD</sequence>
<dbReference type="PRINTS" id="PR00368">
    <property type="entry name" value="FADPNR"/>
</dbReference>
<dbReference type="SUPFAM" id="SSF51905">
    <property type="entry name" value="FAD/NAD(P)-binding domain"/>
    <property type="match status" value="1"/>
</dbReference>
<dbReference type="PRINTS" id="PR00469">
    <property type="entry name" value="PNDRDTASEII"/>
</dbReference>
<evidence type="ECO:0000313" key="5">
    <source>
        <dbReference type="EMBL" id="KAF2759354.1"/>
    </source>
</evidence>
<dbReference type="EMBL" id="ML996570">
    <property type="protein sequence ID" value="KAF2759354.1"/>
    <property type="molecule type" value="Genomic_DNA"/>
</dbReference>
<dbReference type="GeneID" id="54486499"/>
<comment type="similarity">
    <text evidence="1">Belongs to the class-II pyridine nucleotide-disulfide oxidoreductase family.</text>
</comment>
<reference evidence="5" key="1">
    <citation type="journal article" date="2020" name="Stud. Mycol.">
        <title>101 Dothideomycetes genomes: a test case for predicting lifestyles and emergence of pathogens.</title>
        <authorList>
            <person name="Haridas S."/>
            <person name="Albert R."/>
            <person name="Binder M."/>
            <person name="Bloem J."/>
            <person name="Labutti K."/>
            <person name="Salamov A."/>
            <person name="Andreopoulos B."/>
            <person name="Baker S."/>
            <person name="Barry K."/>
            <person name="Bills G."/>
            <person name="Bluhm B."/>
            <person name="Cannon C."/>
            <person name="Castanera R."/>
            <person name="Culley D."/>
            <person name="Daum C."/>
            <person name="Ezra D."/>
            <person name="Gonzalez J."/>
            <person name="Henrissat B."/>
            <person name="Kuo A."/>
            <person name="Liang C."/>
            <person name="Lipzen A."/>
            <person name="Lutzoni F."/>
            <person name="Magnuson J."/>
            <person name="Mondo S."/>
            <person name="Nolan M."/>
            <person name="Ohm R."/>
            <person name="Pangilinan J."/>
            <person name="Park H.-J."/>
            <person name="Ramirez L."/>
            <person name="Alfaro M."/>
            <person name="Sun H."/>
            <person name="Tritt A."/>
            <person name="Yoshinaga Y."/>
            <person name="Zwiers L.-H."/>
            <person name="Turgeon B."/>
            <person name="Goodwin S."/>
            <person name="Spatafora J."/>
            <person name="Crous P."/>
            <person name="Grigoriev I."/>
        </authorList>
    </citation>
    <scope>NUCLEOTIDE SEQUENCE</scope>
    <source>
        <strain evidence="5">CBS 121739</strain>
    </source>
</reference>
<protein>
    <submittedName>
        <fullName evidence="5">FAD/NAD(P)-binding domain-containing protein</fullName>
    </submittedName>
</protein>
<proteinExistence type="inferred from homology"/>